<protein>
    <submittedName>
        <fullName evidence="1">Uncharacterized protein</fullName>
    </submittedName>
</protein>
<sequence>MIQALEACIHLRSLEIQTPRSDSLRLLAAALKTGLPNLDTIGIINKLGDIPDEDNADMLSAGRKGWRSIRIWKAGPLTADVVIKHCSTLESLCMQEAAGLTSAHMLQVLSSSPKLESFITLVEDGDEYYEYVKNENTHIAAEDIIDADLMSSFLKSWACESTLKIFRAKISGIPRAEITQTFSKRPLKEGMVIQETYPGQSLDIQGRVYDRLARLTRLERLGLGNEDRDLNNDIRHNFPRQEEQEEIDELDDDYQQYDCLGLSLQSGLWELKGLKELKVLSVARMTTRIGPEEKRWIRLNWLRIERLELGGHKDVEYLE</sequence>
<dbReference type="AlphaFoldDB" id="A0A9P5VC68"/>
<accession>A0A9P5VC68</accession>
<organism evidence="1 2">
    <name type="scientific">Linnemannia schmuckeri</name>
    <dbReference type="NCBI Taxonomy" id="64567"/>
    <lineage>
        <taxon>Eukaryota</taxon>
        <taxon>Fungi</taxon>
        <taxon>Fungi incertae sedis</taxon>
        <taxon>Mucoromycota</taxon>
        <taxon>Mortierellomycotina</taxon>
        <taxon>Mortierellomycetes</taxon>
        <taxon>Mortierellales</taxon>
        <taxon>Mortierellaceae</taxon>
        <taxon>Linnemannia</taxon>
    </lineage>
</organism>
<gene>
    <name evidence="1" type="ORF">BG015_005764</name>
</gene>
<evidence type="ECO:0000313" key="1">
    <source>
        <dbReference type="EMBL" id="KAF9152105.1"/>
    </source>
</evidence>
<evidence type="ECO:0000313" key="2">
    <source>
        <dbReference type="Proteomes" id="UP000748756"/>
    </source>
</evidence>
<dbReference type="InterPro" id="IPR032675">
    <property type="entry name" value="LRR_dom_sf"/>
</dbReference>
<proteinExistence type="predicted"/>
<comment type="caution">
    <text evidence="1">The sequence shown here is derived from an EMBL/GenBank/DDBJ whole genome shotgun (WGS) entry which is preliminary data.</text>
</comment>
<name>A0A9P5VC68_9FUNG</name>
<dbReference type="Proteomes" id="UP000748756">
    <property type="component" value="Unassembled WGS sequence"/>
</dbReference>
<dbReference type="Gene3D" id="3.80.10.10">
    <property type="entry name" value="Ribonuclease Inhibitor"/>
    <property type="match status" value="1"/>
</dbReference>
<dbReference type="EMBL" id="JAAAUQ010000268">
    <property type="protein sequence ID" value="KAF9152105.1"/>
    <property type="molecule type" value="Genomic_DNA"/>
</dbReference>
<keyword evidence="2" id="KW-1185">Reference proteome</keyword>
<dbReference type="OrthoDB" id="2374315at2759"/>
<reference evidence="1" key="1">
    <citation type="journal article" date="2020" name="Fungal Divers.">
        <title>Resolving the Mortierellaceae phylogeny through synthesis of multi-gene phylogenetics and phylogenomics.</title>
        <authorList>
            <person name="Vandepol N."/>
            <person name="Liber J."/>
            <person name="Desiro A."/>
            <person name="Na H."/>
            <person name="Kennedy M."/>
            <person name="Barry K."/>
            <person name="Grigoriev I.V."/>
            <person name="Miller A.N."/>
            <person name="O'Donnell K."/>
            <person name="Stajich J.E."/>
            <person name="Bonito G."/>
        </authorList>
    </citation>
    <scope>NUCLEOTIDE SEQUENCE</scope>
    <source>
        <strain evidence="1">NRRL 6426</strain>
    </source>
</reference>